<reference evidence="3 4" key="1">
    <citation type="submission" date="2019-04" db="EMBL/GenBank/DDBJ databases">
        <title>Draft genome sequences of Streptomyces avermitilis NBRC 14893.</title>
        <authorList>
            <person name="Komaki H."/>
            <person name="Tamura T."/>
            <person name="Hosoyama A."/>
        </authorList>
    </citation>
    <scope>NUCLEOTIDE SEQUENCE [LARGE SCALE GENOMIC DNA]</scope>
    <source>
        <strain evidence="3 4">NBRC 14893</strain>
    </source>
</reference>
<feature type="region of interest" description="Disordered" evidence="1">
    <location>
        <begin position="157"/>
        <end position="212"/>
    </location>
</feature>
<feature type="chain" id="PRO_5038950442" description="Secreted protein" evidence="2">
    <location>
        <begin position="24"/>
        <end position="212"/>
    </location>
</feature>
<protein>
    <recommendedName>
        <fullName evidence="5">Secreted protein</fullName>
    </recommendedName>
</protein>
<name>A0A4D4M0L7_STRAX</name>
<accession>A0A4D4M0L7</accession>
<proteinExistence type="predicted"/>
<dbReference type="Proteomes" id="UP000302139">
    <property type="component" value="Unassembled WGS sequence"/>
</dbReference>
<gene>
    <name evidence="3" type="ORF">SAV14893_045110</name>
</gene>
<feature type="compositionally biased region" description="Acidic residues" evidence="1">
    <location>
        <begin position="130"/>
        <end position="143"/>
    </location>
</feature>
<feature type="region of interest" description="Disordered" evidence="1">
    <location>
        <begin position="118"/>
        <end position="144"/>
    </location>
</feature>
<dbReference type="AlphaFoldDB" id="A0A4D4M0L7"/>
<feature type="signal peptide" evidence="2">
    <location>
        <begin position="1"/>
        <end position="23"/>
    </location>
</feature>
<keyword evidence="2" id="KW-0732">Signal</keyword>
<dbReference type="PROSITE" id="PS51257">
    <property type="entry name" value="PROKAR_LIPOPROTEIN"/>
    <property type="match status" value="1"/>
</dbReference>
<dbReference type="EMBL" id="BJHX01000001">
    <property type="protein sequence ID" value="GDY65118.1"/>
    <property type="molecule type" value="Genomic_DNA"/>
</dbReference>
<evidence type="ECO:0008006" key="5">
    <source>
        <dbReference type="Google" id="ProtNLM"/>
    </source>
</evidence>
<evidence type="ECO:0000256" key="1">
    <source>
        <dbReference type="SAM" id="MobiDB-lite"/>
    </source>
</evidence>
<evidence type="ECO:0000256" key="2">
    <source>
        <dbReference type="SAM" id="SignalP"/>
    </source>
</evidence>
<evidence type="ECO:0000313" key="4">
    <source>
        <dbReference type="Proteomes" id="UP000302139"/>
    </source>
</evidence>
<evidence type="ECO:0000313" key="3">
    <source>
        <dbReference type="EMBL" id="GDY65118.1"/>
    </source>
</evidence>
<feature type="compositionally biased region" description="Basic residues" evidence="1">
    <location>
        <begin position="196"/>
        <end position="212"/>
    </location>
</feature>
<comment type="caution">
    <text evidence="3">The sequence shown here is derived from an EMBL/GenBank/DDBJ whole genome shotgun (WGS) entry which is preliminary data.</text>
</comment>
<organism evidence="3 4">
    <name type="scientific">Streptomyces avermitilis</name>
    <dbReference type="NCBI Taxonomy" id="33903"/>
    <lineage>
        <taxon>Bacteria</taxon>
        <taxon>Bacillati</taxon>
        <taxon>Actinomycetota</taxon>
        <taxon>Actinomycetes</taxon>
        <taxon>Kitasatosporales</taxon>
        <taxon>Streptomycetaceae</taxon>
        <taxon>Streptomyces</taxon>
    </lineage>
</organism>
<sequence length="212" mass="22204">MHRPARSRAAVAVITSILSLSLATGCSGTKSDSADDGSGKGSRSTGAAKALSKPELAKSIIAQGDVKGYKVGSADRADAATTSKDDIKVVDEKCEPLAYVLSGFAPGDSTAYVNRQVTEKKAAPSAASDLSEDATEEEFEDALTEGMSVSVTIVSLSSYEGTAPRRPRPPSPTHSTRARTGSRSPPTATARSSPRLPRRRAPAKVTIRWRSR</sequence>
<feature type="region of interest" description="Disordered" evidence="1">
    <location>
        <begin position="24"/>
        <end position="51"/>
    </location>
</feature>